<reference evidence="1 2" key="1">
    <citation type="journal article" date="2014" name="Appl. Environ. Microbiol.">
        <title>Elucidation of insertion elements encoded on plasmids and in vitro construction of shuttle vectors from the toxic cyanobacterium Planktothrix.</title>
        <authorList>
            <person name="Christiansen G."/>
            <person name="Goesmann A."/>
            <person name="Kurmayer R."/>
        </authorList>
    </citation>
    <scope>NUCLEOTIDE SEQUENCE [LARGE SCALE GENOMIC DNA]</scope>
    <source>
        <strain evidence="1 2">NIVA-CYA 126/8</strain>
    </source>
</reference>
<dbReference type="Pfam" id="PF12710">
    <property type="entry name" value="HAD"/>
    <property type="match status" value="1"/>
</dbReference>
<evidence type="ECO:0000313" key="1">
    <source>
        <dbReference type="EMBL" id="KEI67667.1"/>
    </source>
</evidence>
<name>A0A073CIB6_PLAA1</name>
<proteinExistence type="predicted"/>
<dbReference type="EMBL" id="CM002803">
    <property type="protein sequence ID" value="KEI67667.1"/>
    <property type="molecule type" value="Genomic_DNA"/>
</dbReference>
<dbReference type="PANTHER" id="PTHR28181">
    <property type="entry name" value="UPF0655 PROTEIN YCR015C"/>
    <property type="match status" value="1"/>
</dbReference>
<dbReference type="Gene3D" id="3.90.1470.20">
    <property type="match status" value="1"/>
</dbReference>
<dbReference type="Proteomes" id="UP000027395">
    <property type="component" value="Chromosome"/>
</dbReference>
<evidence type="ECO:0008006" key="3">
    <source>
        <dbReference type="Google" id="ProtNLM"/>
    </source>
</evidence>
<gene>
    <name evidence="1" type="ORF">A19Y_2794</name>
</gene>
<accession>A0A073CIB6</accession>
<dbReference type="eggNOG" id="COG4359">
    <property type="taxonomic scope" value="Bacteria"/>
</dbReference>
<dbReference type="InterPro" id="IPR050849">
    <property type="entry name" value="HAD-like_hydrolase_phosphatase"/>
</dbReference>
<organism evidence="1 2">
    <name type="scientific">Planktothrix agardhii (strain NIVA-CYA 126/8)</name>
    <dbReference type="NCBI Taxonomy" id="388467"/>
    <lineage>
        <taxon>Bacteria</taxon>
        <taxon>Bacillati</taxon>
        <taxon>Cyanobacteriota</taxon>
        <taxon>Cyanophyceae</taxon>
        <taxon>Oscillatoriophycideae</taxon>
        <taxon>Oscillatoriales</taxon>
        <taxon>Microcoleaceae</taxon>
        <taxon>Planktothrix</taxon>
    </lineage>
</organism>
<dbReference type="PANTHER" id="PTHR28181:SF2">
    <property type="entry name" value="PHOSPHORIC MONOESTER HYDROLASE"/>
    <property type="match status" value="1"/>
</dbReference>
<keyword evidence="2" id="KW-1185">Reference proteome</keyword>
<sequence length="223" mass="25581">MFSIITNNLPKPTMNPIIFCDFDGTITAEETFVAMLKEFAPEKAGEIIPLLYSQEMTLREGVRTMLESIPSRCYPEIIEFSRTKTIRPGFVEFLDFLNTQKVPFILVSGGVRVMVETVLGDLSQKINGMYAVDLDPSEEYFQVNSEFEADTELVAKVKVMERYSQAEKIAIGDSITDLNMALAAPIVFARDRLAKYLDEYQKPYINWTDFFDIRDHLSQKWKI</sequence>
<evidence type="ECO:0000313" key="2">
    <source>
        <dbReference type="Proteomes" id="UP000027395"/>
    </source>
</evidence>
<dbReference type="HOGENOM" id="CLU_058495_2_1_3"/>
<dbReference type="Gene3D" id="3.40.50.1000">
    <property type="entry name" value="HAD superfamily/HAD-like"/>
    <property type="match status" value="1"/>
</dbReference>
<dbReference type="PATRIC" id="fig|388467.6.peg.2740"/>
<dbReference type="SUPFAM" id="SSF56784">
    <property type="entry name" value="HAD-like"/>
    <property type="match status" value="1"/>
</dbReference>
<dbReference type="InterPro" id="IPR023214">
    <property type="entry name" value="HAD_sf"/>
</dbReference>
<dbReference type="STRING" id="388467.A19Y_2794"/>
<dbReference type="InterPro" id="IPR036412">
    <property type="entry name" value="HAD-like_sf"/>
</dbReference>
<dbReference type="NCBIfam" id="TIGR01488">
    <property type="entry name" value="HAD-SF-IB"/>
    <property type="match status" value="1"/>
</dbReference>
<dbReference type="AlphaFoldDB" id="A0A073CIB6"/>
<protein>
    <recommendedName>
        <fullName evidence="3">2-hydroxy-3-keto-5-methylthiopentenyl-1-phosphate phosphatase</fullName>
    </recommendedName>
</protein>